<keyword evidence="1" id="KW-0472">Membrane</keyword>
<gene>
    <name evidence="2" type="ORF">Bca52824_053976</name>
</gene>
<dbReference type="EMBL" id="JAAMPC010000011">
    <property type="protein sequence ID" value="KAG2282756.1"/>
    <property type="molecule type" value="Genomic_DNA"/>
</dbReference>
<dbReference type="AlphaFoldDB" id="A0A8X7UNQ3"/>
<feature type="transmembrane region" description="Helical" evidence="1">
    <location>
        <begin position="44"/>
        <end position="64"/>
    </location>
</feature>
<evidence type="ECO:0000313" key="2">
    <source>
        <dbReference type="EMBL" id="KAG2282756.1"/>
    </source>
</evidence>
<reference evidence="2 3" key="1">
    <citation type="submission" date="2020-02" db="EMBL/GenBank/DDBJ databases">
        <authorList>
            <person name="Ma Q."/>
            <person name="Huang Y."/>
            <person name="Song X."/>
            <person name="Pei D."/>
        </authorList>
    </citation>
    <scope>NUCLEOTIDE SEQUENCE [LARGE SCALE GENOMIC DNA]</scope>
    <source>
        <strain evidence="2">Sxm20200214</strain>
        <tissue evidence="2">Leaf</tissue>
    </source>
</reference>
<sequence length="168" mass="19310">MLMVMRNINESSDGLSVNVIKENHVDVQPAIYDVLFMRRLASPLGVVLVYVFSGEEGSLILWPLLVHTMSMRIFGFSYNIIVVVVTEELICWNIWSFGVGVQDLHSTRRTRFLHGTSYVNWLEQDECTCDQAPVTLYWKIKGTYKIGGGSEERDKNVSQMVLFKVWEQ</sequence>
<evidence type="ECO:0000256" key="1">
    <source>
        <dbReference type="SAM" id="Phobius"/>
    </source>
</evidence>
<evidence type="ECO:0000313" key="3">
    <source>
        <dbReference type="Proteomes" id="UP000886595"/>
    </source>
</evidence>
<keyword evidence="1" id="KW-0812">Transmembrane</keyword>
<comment type="caution">
    <text evidence="2">The sequence shown here is derived from an EMBL/GenBank/DDBJ whole genome shotgun (WGS) entry which is preliminary data.</text>
</comment>
<keyword evidence="3" id="KW-1185">Reference proteome</keyword>
<feature type="transmembrane region" description="Helical" evidence="1">
    <location>
        <begin position="76"/>
        <end position="101"/>
    </location>
</feature>
<organism evidence="2 3">
    <name type="scientific">Brassica carinata</name>
    <name type="common">Ethiopian mustard</name>
    <name type="synonym">Abyssinian cabbage</name>
    <dbReference type="NCBI Taxonomy" id="52824"/>
    <lineage>
        <taxon>Eukaryota</taxon>
        <taxon>Viridiplantae</taxon>
        <taxon>Streptophyta</taxon>
        <taxon>Embryophyta</taxon>
        <taxon>Tracheophyta</taxon>
        <taxon>Spermatophyta</taxon>
        <taxon>Magnoliopsida</taxon>
        <taxon>eudicotyledons</taxon>
        <taxon>Gunneridae</taxon>
        <taxon>Pentapetalae</taxon>
        <taxon>rosids</taxon>
        <taxon>malvids</taxon>
        <taxon>Brassicales</taxon>
        <taxon>Brassicaceae</taxon>
        <taxon>Brassiceae</taxon>
        <taxon>Brassica</taxon>
    </lineage>
</organism>
<keyword evidence="1" id="KW-1133">Transmembrane helix</keyword>
<protein>
    <submittedName>
        <fullName evidence="2">Uncharacterized protein</fullName>
    </submittedName>
</protein>
<accession>A0A8X7UNQ3</accession>
<dbReference type="Proteomes" id="UP000886595">
    <property type="component" value="Unassembled WGS sequence"/>
</dbReference>
<proteinExistence type="predicted"/>
<name>A0A8X7UNQ3_BRACI</name>